<dbReference type="EMBL" id="JASMQC010000005">
    <property type="protein sequence ID" value="KAK1944799.1"/>
    <property type="molecule type" value="Genomic_DNA"/>
</dbReference>
<name>A0AAD9LS66_9STRA</name>
<reference evidence="1" key="1">
    <citation type="submission" date="2023-08" db="EMBL/GenBank/DDBJ databases">
        <title>Reference Genome Resource for the Citrus Pathogen Phytophthora citrophthora.</title>
        <authorList>
            <person name="Moller H."/>
            <person name="Coetzee B."/>
            <person name="Rose L.J."/>
            <person name="Van Niekerk J.M."/>
        </authorList>
    </citation>
    <scope>NUCLEOTIDE SEQUENCE</scope>
    <source>
        <strain evidence="1">STE-U-9442</strain>
    </source>
</reference>
<gene>
    <name evidence="1" type="ORF">P3T76_003332</name>
</gene>
<dbReference type="AlphaFoldDB" id="A0AAD9LS66"/>
<organism evidence="1 2">
    <name type="scientific">Phytophthora citrophthora</name>
    <dbReference type="NCBI Taxonomy" id="4793"/>
    <lineage>
        <taxon>Eukaryota</taxon>
        <taxon>Sar</taxon>
        <taxon>Stramenopiles</taxon>
        <taxon>Oomycota</taxon>
        <taxon>Peronosporomycetes</taxon>
        <taxon>Peronosporales</taxon>
        <taxon>Peronosporaceae</taxon>
        <taxon>Phytophthora</taxon>
    </lineage>
</organism>
<comment type="caution">
    <text evidence="1">The sequence shown here is derived from an EMBL/GenBank/DDBJ whole genome shotgun (WGS) entry which is preliminary data.</text>
</comment>
<keyword evidence="2" id="KW-1185">Reference proteome</keyword>
<evidence type="ECO:0000313" key="2">
    <source>
        <dbReference type="Proteomes" id="UP001259832"/>
    </source>
</evidence>
<sequence>MHMGGAVSELRGEIHTHVLIVQHYPMFLEPVLAAVQYFLHIAEQGEGTNRSNPLEEISMDVVITDKKVFEEASTEVELLSENPTVTEALLHAVRNYRKLELAPDIDTFKRWYDPPWVKSKPFPKFVLVAPDEVQRFRIAVLRTSIRCLRLMMFCEDGKRQLEEAGGPAVLNQAAVENPLDDFVKNDVKAIFSAVYGGGNAVRRIVISNVPTVVEMMKENHDSALVQLAGVRRICLLLADVQARQYSPSQSPTHSQRTDHVQLNEQASPKAVDPVEFERRALFADLDMYAVSILVTETLNRFDVDKFLSLYVHVCRYISFVAMEERHAKLVGQSGGIEGSIRLLFKAREMQREKKAEGQAEADRLAKILAKTPESSEWLSLLEKKKAPPPPPVDASGQASSLDSLAVVDFTPTEIGQQALWALDLLATLDFNVSMMKLHRLKYLLEEIRLDPDGKELGAVLILTRRLRLIRWDKVGAPSPDKTKRKADL</sequence>
<dbReference type="Proteomes" id="UP001259832">
    <property type="component" value="Unassembled WGS sequence"/>
</dbReference>
<evidence type="ECO:0000313" key="1">
    <source>
        <dbReference type="EMBL" id="KAK1944799.1"/>
    </source>
</evidence>
<accession>A0AAD9LS66</accession>
<proteinExistence type="predicted"/>
<protein>
    <submittedName>
        <fullName evidence="1">Uncharacterized protein</fullName>
    </submittedName>
</protein>